<evidence type="ECO:0000313" key="1">
    <source>
        <dbReference type="EMBL" id="KAF3273252.1"/>
    </source>
</evidence>
<dbReference type="AlphaFoldDB" id="A0A7C8VBV8"/>
<sequence length="87" mass="9905">MSSIGSRLQLLEPLTPLSLRTPRTSYPKRFGKVHWLLSSVVVRKVDASNIDLECSSLLKSWGIYCTTYIEEVWAFALNLNYIGLNRS</sequence>
<reference evidence="1 2" key="1">
    <citation type="submission" date="2020-01" db="EMBL/GenBank/DDBJ databases">
        <authorList>
            <person name="Palmer J.M."/>
        </authorList>
    </citation>
    <scope>NUCLEOTIDE SEQUENCE [LARGE SCALE GENOMIC DNA]</scope>
    <source>
        <strain evidence="1 2">TWF970</strain>
    </source>
</reference>
<organism evidence="1 2">
    <name type="scientific">Orbilia oligospora</name>
    <name type="common">Nematode-trapping fungus</name>
    <name type="synonym">Arthrobotrys oligospora</name>
    <dbReference type="NCBI Taxonomy" id="2813651"/>
    <lineage>
        <taxon>Eukaryota</taxon>
        <taxon>Fungi</taxon>
        <taxon>Dikarya</taxon>
        <taxon>Ascomycota</taxon>
        <taxon>Pezizomycotina</taxon>
        <taxon>Orbiliomycetes</taxon>
        <taxon>Orbiliales</taxon>
        <taxon>Orbiliaceae</taxon>
        <taxon>Orbilia</taxon>
    </lineage>
</organism>
<proteinExistence type="predicted"/>
<dbReference type="Proteomes" id="UP000474640">
    <property type="component" value="Unassembled WGS sequence"/>
</dbReference>
<name>A0A7C8VBV8_ORBOL</name>
<dbReference type="EMBL" id="JAABOJ010000056">
    <property type="protein sequence ID" value="KAF3273252.1"/>
    <property type="molecule type" value="Genomic_DNA"/>
</dbReference>
<protein>
    <submittedName>
        <fullName evidence="1">Uncharacterized protein</fullName>
    </submittedName>
</protein>
<gene>
    <name evidence="1" type="ORF">TWF970_009286</name>
</gene>
<comment type="caution">
    <text evidence="1">The sequence shown here is derived from an EMBL/GenBank/DDBJ whole genome shotgun (WGS) entry which is preliminary data.</text>
</comment>
<evidence type="ECO:0000313" key="2">
    <source>
        <dbReference type="Proteomes" id="UP000474640"/>
    </source>
</evidence>
<accession>A0A7C8VBV8</accession>